<dbReference type="Pfam" id="PF01597">
    <property type="entry name" value="GCV_H"/>
    <property type="match status" value="1"/>
</dbReference>
<dbReference type="InterPro" id="IPR017453">
    <property type="entry name" value="GCV_H_sub"/>
</dbReference>
<dbReference type="GO" id="GO:0009249">
    <property type="term" value="P:protein lipoylation"/>
    <property type="evidence" value="ECO:0007669"/>
    <property type="project" value="TreeGrafter"/>
</dbReference>
<dbReference type="PANTHER" id="PTHR11715">
    <property type="entry name" value="GLYCINE CLEAVAGE SYSTEM H PROTEIN"/>
    <property type="match status" value="1"/>
</dbReference>
<evidence type="ECO:0000256" key="2">
    <source>
        <dbReference type="ARBA" id="ARBA00022823"/>
    </source>
</evidence>
<dbReference type="AlphaFoldDB" id="X1U807"/>
<reference evidence="4" key="1">
    <citation type="journal article" date="2014" name="Front. Microbiol.">
        <title>High frequency of phylogenetically diverse reductive dehalogenase-homologous genes in deep subseafloor sedimentary metagenomes.</title>
        <authorList>
            <person name="Kawai M."/>
            <person name="Futagami T."/>
            <person name="Toyoda A."/>
            <person name="Takaki Y."/>
            <person name="Nishi S."/>
            <person name="Hori S."/>
            <person name="Arai W."/>
            <person name="Tsubouchi T."/>
            <person name="Morono Y."/>
            <person name="Uchiyama I."/>
            <person name="Ito T."/>
            <person name="Fujiyama A."/>
            <person name="Inagaki F."/>
            <person name="Takami H."/>
        </authorList>
    </citation>
    <scope>NUCLEOTIDE SEQUENCE</scope>
    <source>
        <strain evidence="4">Expedition CK06-06</strain>
    </source>
</reference>
<dbReference type="GO" id="GO:0005960">
    <property type="term" value="C:glycine cleavage complex"/>
    <property type="evidence" value="ECO:0007669"/>
    <property type="project" value="InterPro"/>
</dbReference>
<dbReference type="NCBIfam" id="NF002270">
    <property type="entry name" value="PRK01202.1"/>
    <property type="match status" value="1"/>
</dbReference>
<name>X1U807_9ZZZZ</name>
<dbReference type="CDD" id="cd06848">
    <property type="entry name" value="GCS_H"/>
    <property type="match status" value="1"/>
</dbReference>
<dbReference type="PANTHER" id="PTHR11715:SF3">
    <property type="entry name" value="GLYCINE CLEAVAGE SYSTEM H PROTEIN-RELATED"/>
    <property type="match status" value="1"/>
</dbReference>
<evidence type="ECO:0000313" key="4">
    <source>
        <dbReference type="EMBL" id="GAI99756.1"/>
    </source>
</evidence>
<dbReference type="SUPFAM" id="SSF51230">
    <property type="entry name" value="Single hybrid motif"/>
    <property type="match status" value="1"/>
</dbReference>
<dbReference type="Gene3D" id="2.40.50.100">
    <property type="match status" value="1"/>
</dbReference>
<comment type="caution">
    <text evidence="4">The sequence shown here is derived from an EMBL/GenBank/DDBJ whole genome shotgun (WGS) entry which is preliminary data.</text>
</comment>
<feature type="non-terminal residue" evidence="4">
    <location>
        <position position="121"/>
    </location>
</feature>
<comment type="similarity">
    <text evidence="1">Belongs to the GcvH family.</text>
</comment>
<evidence type="ECO:0000259" key="3">
    <source>
        <dbReference type="PROSITE" id="PS50968"/>
    </source>
</evidence>
<dbReference type="PROSITE" id="PS50968">
    <property type="entry name" value="BIOTINYL_LIPOYL"/>
    <property type="match status" value="1"/>
</dbReference>
<dbReference type="InterPro" id="IPR033753">
    <property type="entry name" value="GCV_H/Fam206"/>
</dbReference>
<dbReference type="InterPro" id="IPR002930">
    <property type="entry name" value="GCV_H"/>
</dbReference>
<dbReference type="InterPro" id="IPR011053">
    <property type="entry name" value="Single_hybrid_motif"/>
</dbReference>
<proteinExistence type="inferred from homology"/>
<dbReference type="HAMAP" id="MF_00272">
    <property type="entry name" value="GcvH"/>
    <property type="match status" value="1"/>
</dbReference>
<keyword evidence="2" id="KW-0450">Lipoyl</keyword>
<gene>
    <name evidence="4" type="ORF">S12H4_33606</name>
</gene>
<organism evidence="4">
    <name type="scientific">marine sediment metagenome</name>
    <dbReference type="NCBI Taxonomy" id="412755"/>
    <lineage>
        <taxon>unclassified sequences</taxon>
        <taxon>metagenomes</taxon>
        <taxon>ecological metagenomes</taxon>
    </lineage>
</organism>
<accession>X1U807</accession>
<dbReference type="GO" id="GO:0005737">
    <property type="term" value="C:cytoplasm"/>
    <property type="evidence" value="ECO:0007669"/>
    <property type="project" value="TreeGrafter"/>
</dbReference>
<protein>
    <recommendedName>
        <fullName evidence="3">Lipoyl-binding domain-containing protein</fullName>
    </recommendedName>
</protein>
<sequence length="121" mass="13631">MYPKNLKYSQSHEWVKVDKDIATVGISDFATRQLTDLVYVELPSLEGKVSKGSFFGAVESVKAVSDLCSPVSGKIIKINEKLSKEPEIINQDPYGEGWMIKVKIENLSELDNLMDSEEYEQ</sequence>
<evidence type="ECO:0000256" key="1">
    <source>
        <dbReference type="ARBA" id="ARBA00009249"/>
    </source>
</evidence>
<dbReference type="InterPro" id="IPR000089">
    <property type="entry name" value="Biotin_lipoyl"/>
</dbReference>
<dbReference type="GO" id="GO:0019464">
    <property type="term" value="P:glycine decarboxylation via glycine cleavage system"/>
    <property type="evidence" value="ECO:0007669"/>
    <property type="project" value="InterPro"/>
</dbReference>
<dbReference type="EMBL" id="BARW01019818">
    <property type="protein sequence ID" value="GAI99756.1"/>
    <property type="molecule type" value="Genomic_DNA"/>
</dbReference>
<feature type="domain" description="Lipoyl-binding" evidence="3">
    <location>
        <begin position="21"/>
        <end position="103"/>
    </location>
</feature>
<dbReference type="NCBIfam" id="TIGR00527">
    <property type="entry name" value="gcvH"/>
    <property type="match status" value="1"/>
</dbReference>